<keyword evidence="2" id="KW-0805">Transcription regulation</keyword>
<reference evidence="8 9" key="1">
    <citation type="submission" date="2023-12" db="EMBL/GenBank/DDBJ databases">
        <title>A high-quality genome assembly for Dillenia turbinata (Dilleniales).</title>
        <authorList>
            <person name="Chanderbali A."/>
        </authorList>
    </citation>
    <scope>NUCLEOTIDE SEQUENCE [LARGE SCALE GENOMIC DNA]</scope>
    <source>
        <strain evidence="8">LSX21</strain>
        <tissue evidence="8">Leaf</tissue>
    </source>
</reference>
<accession>A0AAN8VKS5</accession>
<keyword evidence="5" id="KW-0539">Nucleus</keyword>
<dbReference type="InterPro" id="IPR036879">
    <property type="entry name" value="TF_MADSbox_sf"/>
</dbReference>
<dbReference type="PROSITE" id="PS50066">
    <property type="entry name" value="MADS_BOX_2"/>
    <property type="match status" value="1"/>
</dbReference>
<dbReference type="AlphaFoldDB" id="A0AAN8VKS5"/>
<evidence type="ECO:0000313" key="8">
    <source>
        <dbReference type="EMBL" id="KAK6931716.1"/>
    </source>
</evidence>
<name>A0AAN8VKS5_9MAGN</name>
<dbReference type="GO" id="GO:0000981">
    <property type="term" value="F:DNA-binding transcription factor activity, RNA polymerase II-specific"/>
    <property type="evidence" value="ECO:0007669"/>
    <property type="project" value="TreeGrafter"/>
</dbReference>
<comment type="caution">
    <text evidence="8">The sequence shown here is derived from an EMBL/GenBank/DDBJ whole genome shotgun (WGS) entry which is preliminary data.</text>
</comment>
<organism evidence="8 9">
    <name type="scientific">Dillenia turbinata</name>
    <dbReference type="NCBI Taxonomy" id="194707"/>
    <lineage>
        <taxon>Eukaryota</taxon>
        <taxon>Viridiplantae</taxon>
        <taxon>Streptophyta</taxon>
        <taxon>Embryophyta</taxon>
        <taxon>Tracheophyta</taxon>
        <taxon>Spermatophyta</taxon>
        <taxon>Magnoliopsida</taxon>
        <taxon>eudicotyledons</taxon>
        <taxon>Gunneridae</taxon>
        <taxon>Pentapetalae</taxon>
        <taxon>Dilleniales</taxon>
        <taxon>Dilleniaceae</taxon>
        <taxon>Dillenia</taxon>
    </lineage>
</organism>
<feature type="coiled-coil region" evidence="6">
    <location>
        <begin position="85"/>
        <end position="112"/>
    </location>
</feature>
<keyword evidence="4" id="KW-0804">Transcription</keyword>
<protein>
    <submittedName>
        <fullName evidence="8">Transcription factor, MADS-box</fullName>
    </submittedName>
</protein>
<evidence type="ECO:0000256" key="1">
    <source>
        <dbReference type="ARBA" id="ARBA00004123"/>
    </source>
</evidence>
<dbReference type="InterPro" id="IPR002100">
    <property type="entry name" value="TF_MADSbox"/>
</dbReference>
<proteinExistence type="predicted"/>
<evidence type="ECO:0000256" key="2">
    <source>
        <dbReference type="ARBA" id="ARBA00023015"/>
    </source>
</evidence>
<evidence type="ECO:0000256" key="5">
    <source>
        <dbReference type="ARBA" id="ARBA00023242"/>
    </source>
</evidence>
<dbReference type="Gene3D" id="3.40.1810.10">
    <property type="entry name" value="Transcription factor, MADS-box"/>
    <property type="match status" value="1"/>
</dbReference>
<keyword evidence="9" id="KW-1185">Reference proteome</keyword>
<comment type="subcellular location">
    <subcellularLocation>
        <location evidence="1">Nucleus</location>
    </subcellularLocation>
</comment>
<dbReference type="EMBL" id="JBAMMX010000011">
    <property type="protein sequence ID" value="KAK6931716.1"/>
    <property type="molecule type" value="Genomic_DNA"/>
</dbReference>
<dbReference type="GO" id="GO:0005634">
    <property type="term" value="C:nucleus"/>
    <property type="evidence" value="ECO:0007669"/>
    <property type="project" value="UniProtKB-SubCell"/>
</dbReference>
<evidence type="ECO:0000256" key="4">
    <source>
        <dbReference type="ARBA" id="ARBA00023163"/>
    </source>
</evidence>
<evidence type="ECO:0000259" key="7">
    <source>
        <dbReference type="PROSITE" id="PS50066"/>
    </source>
</evidence>
<dbReference type="PANTHER" id="PTHR11945:SF387">
    <property type="entry name" value="AGAMOUS-LIKE MADS-BOX PROTEIN AGL80"/>
    <property type="match status" value="1"/>
</dbReference>
<sequence length="204" mass="23165">MARKKLKLAFIENAAKRKVTCKKRMMGLQKKVSELSTVCGVQVCGIIHNHDDKTTTTLPSTIEALGVIAKFQEMNGLSKNTMNQESFLDNKLARAHEKLRKLQAENRENEMELVVRQTLNGKMVHNLHMINLPDLVCVLEKKKRELVSRINSLEEEMLTLRLAPLPNLDQNPSNNMVAERASLRLDVVRRATEPVTCSHQAFQP</sequence>
<dbReference type="SMART" id="SM00432">
    <property type="entry name" value="MADS"/>
    <property type="match status" value="1"/>
</dbReference>
<evidence type="ECO:0000256" key="3">
    <source>
        <dbReference type="ARBA" id="ARBA00023125"/>
    </source>
</evidence>
<dbReference type="SUPFAM" id="SSF55455">
    <property type="entry name" value="SRF-like"/>
    <property type="match status" value="1"/>
</dbReference>
<keyword evidence="6" id="KW-0175">Coiled coil</keyword>
<dbReference type="CDD" id="cd00120">
    <property type="entry name" value="MADS"/>
    <property type="match status" value="1"/>
</dbReference>
<dbReference type="Proteomes" id="UP001370490">
    <property type="component" value="Unassembled WGS sequence"/>
</dbReference>
<dbReference type="Pfam" id="PF00319">
    <property type="entry name" value="SRF-TF"/>
    <property type="match status" value="1"/>
</dbReference>
<feature type="domain" description="MADS-box" evidence="7">
    <location>
        <begin position="1"/>
        <end position="53"/>
    </location>
</feature>
<keyword evidence="3" id="KW-0238">DNA-binding</keyword>
<dbReference type="GO" id="GO:0046983">
    <property type="term" value="F:protein dimerization activity"/>
    <property type="evidence" value="ECO:0007669"/>
    <property type="project" value="InterPro"/>
</dbReference>
<evidence type="ECO:0000313" key="9">
    <source>
        <dbReference type="Proteomes" id="UP001370490"/>
    </source>
</evidence>
<gene>
    <name evidence="8" type="ORF">RJ641_003509</name>
</gene>
<evidence type="ECO:0000256" key="6">
    <source>
        <dbReference type="SAM" id="Coils"/>
    </source>
</evidence>
<dbReference type="GO" id="GO:0000978">
    <property type="term" value="F:RNA polymerase II cis-regulatory region sequence-specific DNA binding"/>
    <property type="evidence" value="ECO:0007669"/>
    <property type="project" value="TreeGrafter"/>
</dbReference>
<dbReference type="PANTHER" id="PTHR11945">
    <property type="entry name" value="MADS BOX PROTEIN"/>
    <property type="match status" value="1"/>
</dbReference>
<dbReference type="PRINTS" id="PR00404">
    <property type="entry name" value="MADSDOMAIN"/>
</dbReference>